<dbReference type="RefSeq" id="WP_269593952.1">
    <property type="nucleotide sequence ID" value="NZ_JAWLKE010000005.1"/>
</dbReference>
<keyword evidence="3" id="KW-1185">Reference proteome</keyword>
<proteinExistence type="predicted"/>
<comment type="caution">
    <text evidence="2">The sequence shown here is derived from an EMBL/GenBank/DDBJ whole genome shotgun (WGS) entry which is preliminary data.</text>
</comment>
<evidence type="ECO:0000256" key="1">
    <source>
        <dbReference type="SAM" id="Phobius"/>
    </source>
</evidence>
<dbReference type="EMBL" id="JAWLKE010000005">
    <property type="protein sequence ID" value="MDV6231564.1"/>
    <property type="molecule type" value="Genomic_DNA"/>
</dbReference>
<organism evidence="2 3">
    <name type="scientific">Rhodococcus cercidiphylli</name>
    <dbReference type="NCBI Taxonomy" id="489916"/>
    <lineage>
        <taxon>Bacteria</taxon>
        <taxon>Bacillati</taxon>
        <taxon>Actinomycetota</taxon>
        <taxon>Actinomycetes</taxon>
        <taxon>Mycobacteriales</taxon>
        <taxon>Nocardiaceae</taxon>
        <taxon>Rhodococcus</taxon>
    </lineage>
</organism>
<feature type="transmembrane region" description="Helical" evidence="1">
    <location>
        <begin position="110"/>
        <end position="130"/>
    </location>
</feature>
<feature type="transmembrane region" description="Helical" evidence="1">
    <location>
        <begin position="29"/>
        <end position="62"/>
    </location>
</feature>
<keyword evidence="1" id="KW-0472">Membrane</keyword>
<feature type="transmembrane region" description="Helical" evidence="1">
    <location>
        <begin position="83"/>
        <end position="104"/>
    </location>
</feature>
<dbReference type="InterPro" id="IPR013901">
    <property type="entry name" value="Anthrone_oxy"/>
</dbReference>
<protein>
    <submittedName>
        <fullName evidence="2">Anthrone oxygenase family protein</fullName>
    </submittedName>
</protein>
<keyword evidence="1" id="KW-1133">Transmembrane helix</keyword>
<evidence type="ECO:0000313" key="2">
    <source>
        <dbReference type="EMBL" id="MDV6231564.1"/>
    </source>
</evidence>
<dbReference type="Proteomes" id="UP001185899">
    <property type="component" value="Unassembled WGS sequence"/>
</dbReference>
<sequence>MRIAHPAPRDEGGQLNAHLPEGTTVLDRMLAAATAVAAVGCGLVAGVLLAFSISVLPGLATLPVPDAIAAMQRFNAAILNPMFLGLFFGTAISCTLAAIIAVSTGRGSPVLVVSGAVLYLLGCLAITAVANVPLNDALAGVDPGSAADTQVWQNFTEKWTRWNTVRTVAATAACAVLILGQGRSALG</sequence>
<reference evidence="2 3" key="1">
    <citation type="submission" date="2023-10" db="EMBL/GenBank/DDBJ databases">
        <title>Development of a sustainable strategy for remediation of hydrocarbon-contaminated territories based on the waste exchange concept.</title>
        <authorList>
            <person name="Krivoruchko A."/>
        </authorList>
    </citation>
    <scope>NUCLEOTIDE SEQUENCE [LARGE SCALE GENOMIC DNA]</scope>
    <source>
        <strain evidence="2 3">IEGM 1322</strain>
    </source>
</reference>
<accession>A0ABU4AZB9</accession>
<evidence type="ECO:0000313" key="3">
    <source>
        <dbReference type="Proteomes" id="UP001185899"/>
    </source>
</evidence>
<keyword evidence="1" id="KW-0812">Transmembrane</keyword>
<name>A0ABU4AZB9_9NOCA</name>
<gene>
    <name evidence="2" type="ORF">R3P95_13470</name>
</gene>
<dbReference type="Pfam" id="PF08592">
    <property type="entry name" value="Anthrone_oxy"/>
    <property type="match status" value="1"/>
</dbReference>